<protein>
    <recommendedName>
        <fullName evidence="2">HTH cro/C1-type domain-containing protein</fullName>
    </recommendedName>
</protein>
<dbReference type="AlphaFoldDB" id="A0A1W1BEZ2"/>
<name>A0A1W1BEZ2_9ZZZZ</name>
<sequence length="52" mass="6059">MGFKSVSLVSQAEVYYNNQHFSIKHLYMIASILECDLRDFFEGVEVEGVEWV</sequence>
<evidence type="ECO:0000313" key="1">
    <source>
        <dbReference type="EMBL" id="SFV52047.1"/>
    </source>
</evidence>
<organism evidence="1">
    <name type="scientific">hydrothermal vent metagenome</name>
    <dbReference type="NCBI Taxonomy" id="652676"/>
    <lineage>
        <taxon>unclassified sequences</taxon>
        <taxon>metagenomes</taxon>
        <taxon>ecological metagenomes</taxon>
    </lineage>
</organism>
<accession>A0A1W1BEZ2</accession>
<gene>
    <name evidence="1" type="ORF">MNB_SV-3-918</name>
</gene>
<evidence type="ECO:0008006" key="2">
    <source>
        <dbReference type="Google" id="ProtNLM"/>
    </source>
</evidence>
<proteinExistence type="predicted"/>
<dbReference type="EMBL" id="FPHI01000004">
    <property type="protein sequence ID" value="SFV52047.1"/>
    <property type="molecule type" value="Genomic_DNA"/>
</dbReference>
<reference evidence="1" key="1">
    <citation type="submission" date="2016-10" db="EMBL/GenBank/DDBJ databases">
        <authorList>
            <person name="de Groot N.N."/>
        </authorList>
    </citation>
    <scope>NUCLEOTIDE SEQUENCE</scope>
</reference>